<accession>A0A8K0G710</accession>
<reference evidence="2" key="1">
    <citation type="submission" date="2019-08" db="EMBL/GenBank/DDBJ databases">
        <title>The genome of the North American firefly Photinus pyralis.</title>
        <authorList>
            <consortium name="Photinus pyralis genome working group"/>
            <person name="Fallon T.R."/>
            <person name="Sander Lower S.E."/>
            <person name="Weng J.-K."/>
        </authorList>
    </citation>
    <scope>NUCLEOTIDE SEQUENCE</scope>
    <source>
        <strain evidence="2">TRF0915ILg1</strain>
        <tissue evidence="2">Whole body</tissue>
    </source>
</reference>
<keyword evidence="3" id="KW-1185">Reference proteome</keyword>
<feature type="domain" description="VWFA" evidence="1">
    <location>
        <begin position="136"/>
        <end position="262"/>
    </location>
</feature>
<gene>
    <name evidence="2" type="ORF">ILUMI_12170</name>
</gene>
<proteinExistence type="predicted"/>
<evidence type="ECO:0000313" key="3">
    <source>
        <dbReference type="Proteomes" id="UP000801492"/>
    </source>
</evidence>
<dbReference type="InterPro" id="IPR002035">
    <property type="entry name" value="VWF_A"/>
</dbReference>
<comment type="caution">
    <text evidence="2">The sequence shown here is derived from an EMBL/GenBank/DDBJ whole genome shotgun (WGS) entry which is preliminary data.</text>
</comment>
<name>A0A8K0G710_IGNLU</name>
<evidence type="ECO:0000259" key="1">
    <source>
        <dbReference type="Pfam" id="PF00092"/>
    </source>
</evidence>
<dbReference type="AlphaFoldDB" id="A0A8K0G710"/>
<dbReference type="Gene3D" id="3.40.50.410">
    <property type="entry name" value="von Willebrand factor, type A domain"/>
    <property type="match status" value="1"/>
</dbReference>
<feature type="non-terminal residue" evidence="2">
    <location>
        <position position="1"/>
    </location>
</feature>
<dbReference type="InterPro" id="IPR036465">
    <property type="entry name" value="vWFA_dom_sf"/>
</dbReference>
<dbReference type="Proteomes" id="UP000801492">
    <property type="component" value="Unassembled WGS sequence"/>
</dbReference>
<sequence length="292" mass="33512">IELWINAGTLPCASIEISQKRRDDEEGDCSAKLGEICEIACGSYPKIEKYRNNIWNCFHSLPASQTSSTFETCNVECKGNTILRGTDTVTCMEKGWTVSANNRTTFFPICLDEDNVVRKLILVMKEIVQEIDGFLFLIDTSGYVSNTEWTPFQIINSITQMYPLSLRLPLGLLVFHQNVEIIIPYNATNTCKVLQQIKDINLSYSKSNDQPSAYYKALTEAQTQISDFRHRSRTLIFFITDRNSNDESYDKIATTLKDRHVIFSIDYCYTNSIIIILIIQHLRNYKIHSQLQ</sequence>
<dbReference type="OrthoDB" id="8194732at2759"/>
<dbReference type="EMBL" id="VTPC01007449">
    <property type="protein sequence ID" value="KAF2894000.1"/>
    <property type="molecule type" value="Genomic_DNA"/>
</dbReference>
<evidence type="ECO:0000313" key="2">
    <source>
        <dbReference type="EMBL" id="KAF2894000.1"/>
    </source>
</evidence>
<dbReference type="SUPFAM" id="SSF53300">
    <property type="entry name" value="vWA-like"/>
    <property type="match status" value="1"/>
</dbReference>
<organism evidence="2 3">
    <name type="scientific">Ignelater luminosus</name>
    <name type="common">Cucubano</name>
    <name type="synonym">Pyrophorus luminosus</name>
    <dbReference type="NCBI Taxonomy" id="2038154"/>
    <lineage>
        <taxon>Eukaryota</taxon>
        <taxon>Metazoa</taxon>
        <taxon>Ecdysozoa</taxon>
        <taxon>Arthropoda</taxon>
        <taxon>Hexapoda</taxon>
        <taxon>Insecta</taxon>
        <taxon>Pterygota</taxon>
        <taxon>Neoptera</taxon>
        <taxon>Endopterygota</taxon>
        <taxon>Coleoptera</taxon>
        <taxon>Polyphaga</taxon>
        <taxon>Elateriformia</taxon>
        <taxon>Elateroidea</taxon>
        <taxon>Elateridae</taxon>
        <taxon>Agrypninae</taxon>
        <taxon>Pyrophorini</taxon>
        <taxon>Ignelater</taxon>
    </lineage>
</organism>
<dbReference type="GO" id="GO:0032991">
    <property type="term" value="C:protein-containing complex"/>
    <property type="evidence" value="ECO:0007669"/>
    <property type="project" value="UniProtKB-ARBA"/>
</dbReference>
<protein>
    <recommendedName>
        <fullName evidence="1">VWFA domain-containing protein</fullName>
    </recommendedName>
</protein>
<dbReference type="Pfam" id="PF00092">
    <property type="entry name" value="VWA"/>
    <property type="match status" value="1"/>
</dbReference>